<feature type="transmembrane region" description="Helical" evidence="1">
    <location>
        <begin position="208"/>
        <end position="226"/>
    </location>
</feature>
<dbReference type="KEGG" id="cate:C2869_22200"/>
<feature type="transmembrane region" description="Helical" evidence="1">
    <location>
        <begin position="48"/>
        <end position="70"/>
    </location>
</feature>
<protein>
    <recommendedName>
        <fullName evidence="2">Urease accessory protein UreH-like transmembrane domain-containing protein</fullName>
    </recommendedName>
</protein>
<keyword evidence="4" id="KW-1185">Reference proteome</keyword>
<organism evidence="3 4">
    <name type="scientific">Saccharobesus litoralis</name>
    <dbReference type="NCBI Taxonomy" id="2172099"/>
    <lineage>
        <taxon>Bacteria</taxon>
        <taxon>Pseudomonadati</taxon>
        <taxon>Pseudomonadota</taxon>
        <taxon>Gammaproteobacteria</taxon>
        <taxon>Alteromonadales</taxon>
        <taxon>Alteromonadaceae</taxon>
        <taxon>Saccharobesus</taxon>
    </lineage>
</organism>
<dbReference type="RefSeq" id="WP_108605253.1">
    <property type="nucleotide sequence ID" value="NZ_CP026605.1"/>
</dbReference>
<feature type="domain" description="Urease accessory protein UreH-like transmembrane" evidence="2">
    <location>
        <begin position="31"/>
        <end position="214"/>
    </location>
</feature>
<dbReference type="PANTHER" id="PTHR33876:SF4">
    <property type="entry name" value="CHLOROPLAST PROTEIN FOR GROWTH AND FERTILITY 2"/>
    <property type="match status" value="1"/>
</dbReference>
<dbReference type="AlphaFoldDB" id="A0A2S0VYB6"/>
<feature type="transmembrane region" description="Helical" evidence="1">
    <location>
        <begin position="140"/>
        <end position="162"/>
    </location>
</feature>
<evidence type="ECO:0000313" key="4">
    <source>
        <dbReference type="Proteomes" id="UP000244441"/>
    </source>
</evidence>
<evidence type="ECO:0000259" key="2">
    <source>
        <dbReference type="Pfam" id="PF13386"/>
    </source>
</evidence>
<feature type="transmembrane region" description="Helical" evidence="1">
    <location>
        <begin position="169"/>
        <end position="188"/>
    </location>
</feature>
<dbReference type="InterPro" id="IPR039447">
    <property type="entry name" value="UreH-like_TM_dom"/>
</dbReference>
<dbReference type="Proteomes" id="UP000244441">
    <property type="component" value="Plasmid unnamed1"/>
</dbReference>
<keyword evidence="3" id="KW-0614">Plasmid</keyword>
<dbReference type="OrthoDB" id="5333961at2"/>
<dbReference type="InterPro" id="IPR052776">
    <property type="entry name" value="Chloro_ReproSupport/MetalTrans"/>
</dbReference>
<evidence type="ECO:0000313" key="3">
    <source>
        <dbReference type="EMBL" id="AWB69216.1"/>
    </source>
</evidence>
<geneLocation type="plasmid" evidence="3">
    <name>unnamed1</name>
</geneLocation>
<gene>
    <name evidence="3" type="ORF">C2869_22200</name>
</gene>
<evidence type="ECO:0000256" key="1">
    <source>
        <dbReference type="SAM" id="Phobius"/>
    </source>
</evidence>
<sequence length="227" mass="24709">MSMLESFAILTAGALMGLLHAFDADHVMAVSTLSQSKRKVATMIKFAAQWGCGHGLILLGLAIGLTVFNLHLPAAITQMAELMVGGVLIVLGLGLIWQINKGNLHLKRHQHGQRFHRHWVTQQSRLEKQIQTSRHDHKPILVGGLHGMAGSAPALALIPVAMQGQVVGAIIYMLMFSLGCLLGMTVFGLGFGQLNRMLYKYSQKAHQWFSQALGLCAATLGLVWILQ</sequence>
<keyword evidence="1" id="KW-0812">Transmembrane</keyword>
<keyword evidence="1" id="KW-0472">Membrane</keyword>
<accession>A0A2S0VYB6</accession>
<feature type="transmembrane region" description="Helical" evidence="1">
    <location>
        <begin position="82"/>
        <end position="99"/>
    </location>
</feature>
<reference evidence="3 4" key="1">
    <citation type="submission" date="2018-01" db="EMBL/GenBank/DDBJ databases">
        <title>Genome sequence of a Cantenovulum-like bacteria.</title>
        <authorList>
            <person name="Tan W.R."/>
            <person name="Lau N.-S."/>
            <person name="Go F."/>
            <person name="Amirul A.-A.A."/>
        </authorList>
    </citation>
    <scope>NUCLEOTIDE SEQUENCE [LARGE SCALE GENOMIC DNA]</scope>
    <source>
        <strain evidence="3 4">CCB-QB4</strain>
        <plasmid evidence="4">Plasmid unnamed1</plasmid>
    </source>
</reference>
<dbReference type="EMBL" id="CP026605">
    <property type="protein sequence ID" value="AWB69216.1"/>
    <property type="molecule type" value="Genomic_DNA"/>
</dbReference>
<dbReference type="PANTHER" id="PTHR33876">
    <property type="entry name" value="UNNAMED PRODUCT"/>
    <property type="match status" value="1"/>
</dbReference>
<name>A0A2S0VYB6_9ALTE</name>
<proteinExistence type="predicted"/>
<dbReference type="Pfam" id="PF13386">
    <property type="entry name" value="DsbD_2"/>
    <property type="match status" value="1"/>
</dbReference>
<keyword evidence="1" id="KW-1133">Transmembrane helix</keyword>